<dbReference type="InterPro" id="IPR013783">
    <property type="entry name" value="Ig-like_fold"/>
</dbReference>
<feature type="domain" description="MSP" evidence="3">
    <location>
        <begin position="1"/>
        <end position="115"/>
    </location>
</feature>
<dbReference type="GO" id="GO:0061817">
    <property type="term" value="P:endoplasmic reticulum-plasma membrane tethering"/>
    <property type="evidence" value="ECO:0007669"/>
    <property type="project" value="TreeGrafter"/>
</dbReference>
<proteinExistence type="inferred from homology"/>
<sequence>MIPSKSVTFYPNDQRQQTYLVIQNESNVRIMFKMKSTRPTLYKMRPVFGIVHPGEKFSVRLIYKGIKIGNRIPLNDRFTVVVATNVDQPTEAGWAKASKEEPAAMRKRTLEILYTGVNDKVRGVSAEALGRKPAVRTKESIKVESAEVEVKRPKPVTKESLKVESQFAIKAGSREDSKEKVPSKVSKKVPKKVEVPSKEEVKVVDSAKPEYWMEVQDHERVWMKKLQDREDRWMQTAEEEPQAKSMLTAMMPGLDEMKAKSLIKQEQRTYLDGYYEGYKAGLVERQGAKEGEAVESALAKPSLKEDTAKNRAYKIGFIEGYNRAKLLRRTWKEKSVMKALEPLAAKETRQPVPLAVSDGRNVTAKTPGGGSPILVDPLQKRDIVHITRTGKAPQMQQEFSETPAALTWILVRISAPYGEGQVGQFVFYVLPALMADDLAYNDVMA</sequence>
<evidence type="ECO:0000313" key="4">
    <source>
        <dbReference type="EMBL" id="KAK5965512.1"/>
    </source>
</evidence>
<comment type="caution">
    <text evidence="4">The sequence shown here is derived from an EMBL/GenBank/DDBJ whole genome shotgun (WGS) entry which is preliminary data.</text>
</comment>
<dbReference type="GO" id="GO:0005789">
    <property type="term" value="C:endoplasmic reticulum membrane"/>
    <property type="evidence" value="ECO:0007669"/>
    <property type="project" value="InterPro"/>
</dbReference>
<organism evidence="4 5">
    <name type="scientific">Trichostrongylus colubriformis</name>
    <name type="common">Black scour worm</name>
    <dbReference type="NCBI Taxonomy" id="6319"/>
    <lineage>
        <taxon>Eukaryota</taxon>
        <taxon>Metazoa</taxon>
        <taxon>Ecdysozoa</taxon>
        <taxon>Nematoda</taxon>
        <taxon>Chromadorea</taxon>
        <taxon>Rhabditida</taxon>
        <taxon>Rhabditina</taxon>
        <taxon>Rhabditomorpha</taxon>
        <taxon>Strongyloidea</taxon>
        <taxon>Trichostrongylidae</taxon>
        <taxon>Trichostrongylus</taxon>
    </lineage>
</organism>
<keyword evidence="2" id="KW-0206">Cytoskeleton</keyword>
<dbReference type="Proteomes" id="UP001331761">
    <property type="component" value="Unassembled WGS sequence"/>
</dbReference>
<dbReference type="AlphaFoldDB" id="A0AAN8ET77"/>
<dbReference type="GO" id="GO:0033149">
    <property type="term" value="F:FFAT motif binding"/>
    <property type="evidence" value="ECO:0007669"/>
    <property type="project" value="TreeGrafter"/>
</dbReference>
<dbReference type="SUPFAM" id="SSF49354">
    <property type="entry name" value="PapD-like"/>
    <property type="match status" value="1"/>
</dbReference>
<evidence type="ECO:0000313" key="5">
    <source>
        <dbReference type="Proteomes" id="UP001331761"/>
    </source>
</evidence>
<dbReference type="GO" id="GO:0090158">
    <property type="term" value="P:endoplasmic reticulum membrane organization"/>
    <property type="evidence" value="ECO:0007669"/>
    <property type="project" value="TreeGrafter"/>
</dbReference>
<reference evidence="4 5" key="1">
    <citation type="submission" date="2019-10" db="EMBL/GenBank/DDBJ databases">
        <title>Assembly and Annotation for the nematode Trichostrongylus colubriformis.</title>
        <authorList>
            <person name="Martin J."/>
        </authorList>
    </citation>
    <scope>NUCLEOTIDE SEQUENCE [LARGE SCALE GENOMIC DNA]</scope>
    <source>
        <strain evidence="4">G859</strain>
        <tissue evidence="4">Whole worm</tissue>
    </source>
</reference>
<dbReference type="Gene3D" id="2.60.40.10">
    <property type="entry name" value="Immunoglobulins"/>
    <property type="match status" value="1"/>
</dbReference>
<comment type="function">
    <text evidence="2">Central component in molecular interactions underlying sperm crawling. Forms an extensive filament system that extends from sperm villipoda, along the leading edge of the pseudopod.</text>
</comment>
<evidence type="ECO:0000259" key="3">
    <source>
        <dbReference type="PROSITE" id="PS50202"/>
    </source>
</evidence>
<dbReference type="EMBL" id="WIXE01024544">
    <property type="protein sequence ID" value="KAK5965512.1"/>
    <property type="molecule type" value="Genomic_DNA"/>
</dbReference>
<protein>
    <recommendedName>
        <fullName evidence="2">Major sperm protein</fullName>
    </recommendedName>
</protein>
<gene>
    <name evidence="4" type="ORF">GCK32_011532</name>
</gene>
<dbReference type="InterPro" id="IPR016763">
    <property type="entry name" value="VAP"/>
</dbReference>
<dbReference type="PROSITE" id="PS50202">
    <property type="entry name" value="MSP"/>
    <property type="match status" value="1"/>
</dbReference>
<keyword evidence="5" id="KW-1185">Reference proteome</keyword>
<evidence type="ECO:0000256" key="1">
    <source>
        <dbReference type="ARBA" id="ARBA00008932"/>
    </source>
</evidence>
<accession>A0AAN8ET77</accession>
<dbReference type="PANTHER" id="PTHR10809:SF144">
    <property type="entry name" value="MAJOR SPERM PROTEIN"/>
    <property type="match status" value="1"/>
</dbReference>
<name>A0AAN8ET77_TRICO</name>
<dbReference type="InterPro" id="IPR008962">
    <property type="entry name" value="PapD-like_sf"/>
</dbReference>
<dbReference type="PANTHER" id="PTHR10809">
    <property type="entry name" value="VESICLE-ASSOCIATED MEMBRANE PROTEIN-ASSOCIATED PROTEIN"/>
    <property type="match status" value="1"/>
</dbReference>
<dbReference type="InterPro" id="IPR000535">
    <property type="entry name" value="MSP_dom"/>
</dbReference>
<evidence type="ECO:0000256" key="2">
    <source>
        <dbReference type="RuleBase" id="RU003425"/>
    </source>
</evidence>
<comment type="similarity">
    <text evidence="1">Belongs to the VAMP-associated protein (VAP) (TC 9.B.17) family.</text>
</comment>
<keyword evidence="2" id="KW-0963">Cytoplasm</keyword>
<dbReference type="Pfam" id="PF00635">
    <property type="entry name" value="Motile_Sperm"/>
    <property type="match status" value="1"/>
</dbReference>
<dbReference type="GO" id="GO:0005886">
    <property type="term" value="C:plasma membrane"/>
    <property type="evidence" value="ECO:0007669"/>
    <property type="project" value="TreeGrafter"/>
</dbReference>